<feature type="transmembrane region" description="Helical" evidence="1">
    <location>
        <begin position="20"/>
        <end position="40"/>
    </location>
</feature>
<evidence type="ECO:0000313" key="4">
    <source>
        <dbReference type="Proteomes" id="UP000293874"/>
    </source>
</evidence>
<dbReference type="AlphaFoldDB" id="A0A4Q7N656"/>
<evidence type="ECO:0000256" key="1">
    <source>
        <dbReference type="SAM" id="Phobius"/>
    </source>
</evidence>
<dbReference type="InterPro" id="IPR010559">
    <property type="entry name" value="Sig_transdc_His_kin_internal"/>
</dbReference>
<comment type="caution">
    <text evidence="3">The sequence shown here is derived from an EMBL/GenBank/DDBJ whole genome shotgun (WGS) entry which is preliminary data.</text>
</comment>
<dbReference type="InterPro" id="IPR050640">
    <property type="entry name" value="Bact_2-comp_sensor_kinase"/>
</dbReference>
<dbReference type="PANTHER" id="PTHR34220">
    <property type="entry name" value="SENSOR HISTIDINE KINASE YPDA"/>
    <property type="match status" value="1"/>
</dbReference>
<evidence type="ECO:0000313" key="3">
    <source>
        <dbReference type="EMBL" id="RZS76555.1"/>
    </source>
</evidence>
<dbReference type="InterPro" id="IPR036890">
    <property type="entry name" value="HATPase_C_sf"/>
</dbReference>
<feature type="transmembrane region" description="Helical" evidence="1">
    <location>
        <begin position="131"/>
        <end position="156"/>
    </location>
</feature>
<dbReference type="Pfam" id="PF06580">
    <property type="entry name" value="His_kinase"/>
    <property type="match status" value="1"/>
</dbReference>
<feature type="transmembrane region" description="Helical" evidence="1">
    <location>
        <begin position="100"/>
        <end position="119"/>
    </location>
</feature>
<evidence type="ECO:0000259" key="2">
    <source>
        <dbReference type="Pfam" id="PF06580"/>
    </source>
</evidence>
<accession>A0A4Q7N656</accession>
<keyword evidence="4" id="KW-1185">Reference proteome</keyword>
<keyword evidence="1" id="KW-1133">Transmembrane helix</keyword>
<dbReference type="SUPFAM" id="SSF55874">
    <property type="entry name" value="ATPase domain of HSP90 chaperone/DNA topoisomerase II/histidine kinase"/>
    <property type="match status" value="1"/>
</dbReference>
<dbReference type="EMBL" id="SGXA01000001">
    <property type="protein sequence ID" value="RZS76555.1"/>
    <property type="molecule type" value="Genomic_DNA"/>
</dbReference>
<dbReference type="OrthoDB" id="9809908at2"/>
<keyword evidence="1" id="KW-0812">Transmembrane</keyword>
<organism evidence="3 4">
    <name type="scientific">Pseudobacter ginsenosidimutans</name>
    <dbReference type="NCBI Taxonomy" id="661488"/>
    <lineage>
        <taxon>Bacteria</taxon>
        <taxon>Pseudomonadati</taxon>
        <taxon>Bacteroidota</taxon>
        <taxon>Chitinophagia</taxon>
        <taxon>Chitinophagales</taxon>
        <taxon>Chitinophagaceae</taxon>
        <taxon>Pseudobacter</taxon>
    </lineage>
</organism>
<keyword evidence="3" id="KW-0418">Kinase</keyword>
<dbReference type="Proteomes" id="UP000293874">
    <property type="component" value="Unassembled WGS sequence"/>
</dbReference>
<dbReference type="GO" id="GO:0000155">
    <property type="term" value="F:phosphorelay sensor kinase activity"/>
    <property type="evidence" value="ECO:0007669"/>
    <property type="project" value="InterPro"/>
</dbReference>
<dbReference type="PANTHER" id="PTHR34220:SF7">
    <property type="entry name" value="SENSOR HISTIDINE KINASE YPDA"/>
    <property type="match status" value="1"/>
</dbReference>
<proteinExistence type="predicted"/>
<gene>
    <name evidence="3" type="ORF">EV199_2441</name>
</gene>
<feature type="transmembrane region" description="Helical" evidence="1">
    <location>
        <begin position="60"/>
        <end position="79"/>
    </location>
</feature>
<dbReference type="Gene3D" id="3.30.565.10">
    <property type="entry name" value="Histidine kinase-like ATPase, C-terminal domain"/>
    <property type="match status" value="1"/>
</dbReference>
<reference evidence="3 4" key="1">
    <citation type="submission" date="2019-02" db="EMBL/GenBank/DDBJ databases">
        <title>Genomic Encyclopedia of Type Strains, Phase IV (KMG-IV): sequencing the most valuable type-strain genomes for metagenomic binning, comparative biology and taxonomic classification.</title>
        <authorList>
            <person name="Goeker M."/>
        </authorList>
    </citation>
    <scope>NUCLEOTIDE SEQUENCE [LARGE SCALE GENOMIC DNA]</scope>
    <source>
        <strain evidence="3 4">DSM 18116</strain>
    </source>
</reference>
<keyword evidence="3" id="KW-0808">Transferase</keyword>
<dbReference type="GO" id="GO:0016020">
    <property type="term" value="C:membrane"/>
    <property type="evidence" value="ECO:0007669"/>
    <property type="project" value="InterPro"/>
</dbReference>
<feature type="domain" description="Signal transduction histidine kinase internal region" evidence="2">
    <location>
        <begin position="178"/>
        <end position="255"/>
    </location>
</feature>
<sequence>MMPTSMKQQDAQLQHHKIRIILLAATAIAVFMALPRLAIILYVRSLPFSLAASQQSWTDFFLKFIFGWLVALVFLFLNTSRKRLSAGSLAVELGNFRQRLLLNLFLFVVVRWLAMLLGLDGAGFAFNEKFYGFLLNITLILEICFCILVAEAYMLVMKNQAMKLRNEILQKINAESSFEALKNQVNPHFLFNSLTAISSMMDTDREAAKHFLNNMSQVYRYVLQSQQAPLVSFREELAFSMAWVNMMRERYNNRFSLETNIEALSLTRQLPPMALQTLVENAFKHNVVSASAPLSIQISARGNELTVTNNLQERSFKEAGTGTGLYNLNKRYLHICGQEIRIIRKDSIFSVTLPLLNEAS</sequence>
<name>A0A4Q7N656_9BACT</name>
<keyword evidence="1" id="KW-0472">Membrane</keyword>
<protein>
    <submittedName>
        <fullName evidence="3">Histidine kinase</fullName>
    </submittedName>
</protein>
<dbReference type="RefSeq" id="WP_130540850.1">
    <property type="nucleotide sequence ID" value="NZ_CP042431.1"/>
</dbReference>